<name>A0A1G7NH80_9BACT</name>
<protein>
    <recommendedName>
        <fullName evidence="4">AraC-like ligand binding domain-containing protein</fullName>
    </recommendedName>
</protein>
<keyword evidence="1" id="KW-0238">DNA-binding</keyword>
<proteinExistence type="predicted"/>
<dbReference type="STRING" id="659014.SAMN04487996_11253"/>
<keyword evidence="3" id="KW-1185">Reference proteome</keyword>
<accession>A0A1G7NH80</accession>
<dbReference type="InterPro" id="IPR037923">
    <property type="entry name" value="HTH-like"/>
</dbReference>
<reference evidence="3" key="1">
    <citation type="submission" date="2016-10" db="EMBL/GenBank/DDBJ databases">
        <authorList>
            <person name="Varghese N."/>
            <person name="Submissions S."/>
        </authorList>
    </citation>
    <scope>NUCLEOTIDE SEQUENCE [LARGE SCALE GENOMIC DNA]</scope>
    <source>
        <strain evidence="3">DSM 25329</strain>
    </source>
</reference>
<evidence type="ECO:0000313" key="3">
    <source>
        <dbReference type="Proteomes" id="UP000198748"/>
    </source>
</evidence>
<dbReference type="AlphaFoldDB" id="A0A1G7NH80"/>
<evidence type="ECO:0000313" key="2">
    <source>
        <dbReference type="EMBL" id="SDF73316.1"/>
    </source>
</evidence>
<dbReference type="OrthoDB" id="934214at2"/>
<dbReference type="RefSeq" id="WP_090154310.1">
    <property type="nucleotide sequence ID" value="NZ_FNAN01000012.1"/>
</dbReference>
<dbReference type="GO" id="GO:0003677">
    <property type="term" value="F:DNA binding"/>
    <property type="evidence" value="ECO:0007669"/>
    <property type="project" value="UniProtKB-KW"/>
</dbReference>
<sequence length="269" mass="31183">MSVIQFNAHKKYHVLQSKTRVWETHNDLTPHYRIIFIRSGEGHFSLDGKLWDYAEQGVILLCPGQHPIFQEDSSAEIFIIAFDTWLSDDFLQKKEFSPDFADIYKQAEHLCDGVRLTQGKPLQNERDAQTITYLINQILFEITQQPTSHNKLIRGSIDLIVTILARNNFESKKVEETTSRQRLAGAIIDYLRQELHQNKNIRVPELLMRFNISEDVANLCVLNQTGMSLRNFIFKYKADLFKSRMLKVDISEITSYLQPGGQQTPHLSI</sequence>
<dbReference type="EMBL" id="FNAN01000012">
    <property type="protein sequence ID" value="SDF73316.1"/>
    <property type="molecule type" value="Genomic_DNA"/>
</dbReference>
<gene>
    <name evidence="2" type="ORF">SAMN04487996_11253</name>
</gene>
<evidence type="ECO:0008006" key="4">
    <source>
        <dbReference type="Google" id="ProtNLM"/>
    </source>
</evidence>
<evidence type="ECO:0000256" key="1">
    <source>
        <dbReference type="ARBA" id="ARBA00023125"/>
    </source>
</evidence>
<organism evidence="2 3">
    <name type="scientific">Dyadobacter soli</name>
    <dbReference type="NCBI Taxonomy" id="659014"/>
    <lineage>
        <taxon>Bacteria</taxon>
        <taxon>Pseudomonadati</taxon>
        <taxon>Bacteroidota</taxon>
        <taxon>Cytophagia</taxon>
        <taxon>Cytophagales</taxon>
        <taxon>Spirosomataceae</taxon>
        <taxon>Dyadobacter</taxon>
    </lineage>
</organism>
<dbReference type="Proteomes" id="UP000198748">
    <property type="component" value="Unassembled WGS sequence"/>
</dbReference>
<dbReference type="SUPFAM" id="SSF51215">
    <property type="entry name" value="Regulatory protein AraC"/>
    <property type="match status" value="1"/>
</dbReference>